<dbReference type="Proteomes" id="UP001163550">
    <property type="component" value="Chromosome"/>
</dbReference>
<keyword evidence="2" id="KW-1185">Reference proteome</keyword>
<organism evidence="1 2">
    <name type="scientific">Acetobacterium wieringae</name>
    <dbReference type="NCBI Taxonomy" id="52694"/>
    <lineage>
        <taxon>Bacteria</taxon>
        <taxon>Bacillati</taxon>
        <taxon>Bacillota</taxon>
        <taxon>Clostridia</taxon>
        <taxon>Eubacteriales</taxon>
        <taxon>Eubacteriaceae</taxon>
        <taxon>Acetobacterium</taxon>
    </lineage>
</organism>
<proteinExistence type="predicted"/>
<evidence type="ECO:0000313" key="2">
    <source>
        <dbReference type="Proteomes" id="UP001163550"/>
    </source>
</evidence>
<accession>A0ABY6HEX7</accession>
<evidence type="ECO:0000313" key="1">
    <source>
        <dbReference type="EMBL" id="UYO62973.1"/>
    </source>
</evidence>
<dbReference type="RefSeq" id="WP_228878030.1">
    <property type="nucleotide sequence ID" value="NZ_CABIIK010000001.1"/>
</dbReference>
<protein>
    <submittedName>
        <fullName evidence="1">Uncharacterized protein</fullName>
    </submittedName>
</protein>
<reference evidence="1" key="1">
    <citation type="submission" date="2021-11" db="EMBL/GenBank/DDBJ databases">
        <title>Isoprene-degrading acetogen.</title>
        <authorList>
            <person name="Yang Y."/>
            <person name="Jin H."/>
            <person name="Yan J."/>
        </authorList>
    </citation>
    <scope>NUCLEOTIDE SEQUENCE</scope>
    <source>
        <strain evidence="1">Berkeley</strain>
    </source>
</reference>
<dbReference type="EMBL" id="CP087994">
    <property type="protein sequence ID" value="UYO62973.1"/>
    <property type="molecule type" value="Genomic_DNA"/>
</dbReference>
<sequence>MNTYQVRFKPTVANSFSIQFEMEAPTPEKAVSRALDELSKRCMSLTHCFESVSQKGGIKQ</sequence>
<gene>
    <name evidence="1" type="ORF">LNN31_00555</name>
</gene>
<name>A0ABY6HEX7_9FIRM</name>